<feature type="region of interest" description="Disordered" evidence="5">
    <location>
        <begin position="259"/>
        <end position="492"/>
    </location>
</feature>
<evidence type="ECO:0000256" key="2">
    <source>
        <dbReference type="ARBA" id="ARBA00023015"/>
    </source>
</evidence>
<evidence type="ECO:0000313" key="10">
    <source>
        <dbReference type="Proteomes" id="UP000659654"/>
    </source>
</evidence>
<feature type="compositionally biased region" description="Polar residues" evidence="5">
    <location>
        <begin position="336"/>
        <end position="345"/>
    </location>
</feature>
<evidence type="ECO:0000313" key="7">
    <source>
        <dbReference type="EMBL" id="CAD5217262.1"/>
    </source>
</evidence>
<dbReference type="Pfam" id="PF07524">
    <property type="entry name" value="Bromo_TP"/>
    <property type="match status" value="1"/>
</dbReference>
<comment type="subcellular location">
    <subcellularLocation>
        <location evidence="1">Nucleus</location>
    </subcellularLocation>
</comment>
<dbReference type="PANTHER" id="PTHR46452:SF1">
    <property type="entry name" value="TRANSCRIPTION INITIATION FACTOR TFIID SUBUNIT 3"/>
    <property type="match status" value="1"/>
</dbReference>
<dbReference type="PANTHER" id="PTHR46452">
    <property type="entry name" value="TRANSCRIPTION INITIATION FACTOR TFIID SUBUNIT 3"/>
    <property type="match status" value="1"/>
</dbReference>
<evidence type="ECO:0000256" key="4">
    <source>
        <dbReference type="ARBA" id="ARBA00023242"/>
    </source>
</evidence>
<evidence type="ECO:0000256" key="5">
    <source>
        <dbReference type="SAM" id="MobiDB-lite"/>
    </source>
</evidence>
<dbReference type="Proteomes" id="UP000582659">
    <property type="component" value="Unassembled WGS sequence"/>
</dbReference>
<dbReference type="EMBL" id="CAJFCV020000002">
    <property type="protein sequence ID" value="CAG9100678.1"/>
    <property type="molecule type" value="Genomic_DNA"/>
</dbReference>
<feature type="compositionally biased region" description="Basic and acidic residues" evidence="5">
    <location>
        <begin position="272"/>
        <end position="291"/>
    </location>
</feature>
<accession>A0A1I7SV01</accession>
<keyword evidence="10" id="KW-1185">Reference proteome</keyword>
<dbReference type="WBParaSite" id="BXY_1687500.1">
    <property type="protein sequence ID" value="BXY_1687500.1"/>
    <property type="gene ID" value="BXY_1687500"/>
</dbReference>
<proteinExistence type="predicted"/>
<dbReference type="OrthoDB" id="436852at2759"/>
<feature type="compositionally biased region" description="Basic and acidic residues" evidence="5">
    <location>
        <begin position="379"/>
        <end position="397"/>
    </location>
</feature>
<reference evidence="11" key="1">
    <citation type="submission" date="2016-11" db="UniProtKB">
        <authorList>
            <consortium name="WormBaseParasite"/>
        </authorList>
    </citation>
    <scope>IDENTIFICATION</scope>
</reference>
<organism evidence="9 11">
    <name type="scientific">Bursaphelenchus xylophilus</name>
    <name type="common">Pinewood nematode worm</name>
    <name type="synonym">Aphelenchoides xylophilus</name>
    <dbReference type="NCBI Taxonomy" id="6326"/>
    <lineage>
        <taxon>Eukaryota</taxon>
        <taxon>Metazoa</taxon>
        <taxon>Ecdysozoa</taxon>
        <taxon>Nematoda</taxon>
        <taxon>Chromadorea</taxon>
        <taxon>Rhabditida</taxon>
        <taxon>Tylenchina</taxon>
        <taxon>Tylenchomorpha</taxon>
        <taxon>Aphelenchoidea</taxon>
        <taxon>Aphelenchoididae</taxon>
        <taxon>Bursaphelenchus</taxon>
    </lineage>
</organism>
<evidence type="ECO:0000256" key="3">
    <source>
        <dbReference type="ARBA" id="ARBA00023163"/>
    </source>
</evidence>
<dbReference type="Gene3D" id="1.10.20.10">
    <property type="entry name" value="Histone, subunit A"/>
    <property type="match status" value="1"/>
</dbReference>
<evidence type="ECO:0000256" key="1">
    <source>
        <dbReference type="ARBA" id="ARBA00004123"/>
    </source>
</evidence>
<name>A0A1I7SV01_BURXY</name>
<dbReference type="GO" id="GO:0002039">
    <property type="term" value="F:p53 binding"/>
    <property type="evidence" value="ECO:0007669"/>
    <property type="project" value="TreeGrafter"/>
</dbReference>
<gene>
    <name evidence="7" type="ORF">BXYJ_LOCUS4947</name>
</gene>
<dbReference type="Proteomes" id="UP000659654">
    <property type="component" value="Unassembled WGS sequence"/>
</dbReference>
<evidence type="ECO:0000313" key="8">
    <source>
        <dbReference type="EMBL" id="CAG9100678.1"/>
    </source>
</evidence>
<dbReference type="GO" id="GO:0045944">
    <property type="term" value="P:positive regulation of transcription by RNA polymerase II"/>
    <property type="evidence" value="ECO:0007669"/>
    <property type="project" value="TreeGrafter"/>
</dbReference>
<feature type="compositionally biased region" description="Basic and acidic residues" evidence="5">
    <location>
        <begin position="408"/>
        <end position="431"/>
    </location>
</feature>
<reference evidence="8" key="2">
    <citation type="submission" date="2020-08" db="EMBL/GenBank/DDBJ databases">
        <authorList>
            <person name="Kikuchi T."/>
        </authorList>
    </citation>
    <scope>NUCLEOTIDE SEQUENCE</scope>
    <source>
        <strain evidence="7">Ka4C1</strain>
    </source>
</reference>
<sequence>MIQTPTEAFGQRMFERSAAQILDNVGFHSATEPVLEILGLLTKRYFEDLCKRIAIHKENAGHEEVTISDVTLGYKDQFIDLEELHTYVLQVGTFDTNVQVPEYPVNLKYDASTQGASEVARIQRAKEPVGVMSKSPKKIEIFSAPQKPILPNFAELSLVDMGFAEAGPQGPVLVPAEPLKSSKGRRRSSDTHKTPTKPKAPARTTKTAVKRSRTSPVYKTSGQACARPTKMISEPVISKTKEKSLKEVTTMDRFAEFTKRRKAEMLGSPKTRSKDSRNKKTEVVKKVEAKSSSKRRSRSHIDEATPEKRRSPRKEAIDTFMQIFGNARPDRLSENGVGTVQSRSTEVAMERKPGSHPAASEHDKIAPLKIRIPIQEYTKFLEESDGEDSRYSDESSKKKQKKHKKKIRENESCSDKEKRSRRKEEKGERKEAKRKRKMKRSAEMNNLDGTQNRGHYNGKKNDSRNADTAESGDFDDSIFKKPELPPWRQQPEFDDPFECFKVITSELDGLKLKLSLLPRESDESEDSS</sequence>
<dbReference type="GO" id="GO:0046982">
    <property type="term" value="F:protein heterodimerization activity"/>
    <property type="evidence" value="ECO:0007669"/>
    <property type="project" value="InterPro"/>
</dbReference>
<feature type="domain" description="Bromodomain associated" evidence="6">
    <location>
        <begin position="12"/>
        <end position="73"/>
    </location>
</feature>
<dbReference type="InterPro" id="IPR006565">
    <property type="entry name" value="BTP"/>
</dbReference>
<dbReference type="Proteomes" id="UP000095284">
    <property type="component" value="Unplaced"/>
</dbReference>
<dbReference type="EMBL" id="CAJFDI010000002">
    <property type="protein sequence ID" value="CAD5217262.1"/>
    <property type="molecule type" value="Genomic_DNA"/>
</dbReference>
<feature type="compositionally biased region" description="Basic residues" evidence="5">
    <location>
        <begin position="398"/>
        <end position="407"/>
    </location>
</feature>
<feature type="compositionally biased region" description="Low complexity" evidence="5">
    <location>
        <begin position="197"/>
        <end position="207"/>
    </location>
</feature>
<evidence type="ECO:0000313" key="9">
    <source>
        <dbReference type="Proteomes" id="UP000095284"/>
    </source>
</evidence>
<dbReference type="GO" id="GO:0005669">
    <property type="term" value="C:transcription factor TFIID complex"/>
    <property type="evidence" value="ECO:0007669"/>
    <property type="project" value="TreeGrafter"/>
</dbReference>
<feature type="compositionally biased region" description="Basic and acidic residues" evidence="5">
    <location>
        <begin position="299"/>
        <end position="317"/>
    </location>
</feature>
<evidence type="ECO:0000259" key="6">
    <source>
        <dbReference type="Pfam" id="PF07524"/>
    </source>
</evidence>
<dbReference type="AlphaFoldDB" id="A0A1I7SV01"/>
<feature type="compositionally biased region" description="Polar residues" evidence="5">
    <location>
        <begin position="214"/>
        <end position="223"/>
    </location>
</feature>
<keyword evidence="4" id="KW-0539">Nucleus</keyword>
<feature type="compositionally biased region" description="Basic and acidic residues" evidence="5">
    <location>
        <begin position="348"/>
        <end position="366"/>
    </location>
</feature>
<keyword evidence="2" id="KW-0805">Transcription regulation</keyword>
<protein>
    <submittedName>
        <fullName evidence="7">(pine wood nematode) hypothetical protein</fullName>
    </submittedName>
    <submittedName>
        <fullName evidence="11">BTP domain-containing protein</fullName>
    </submittedName>
</protein>
<feature type="region of interest" description="Disordered" evidence="5">
    <location>
        <begin position="169"/>
        <end position="226"/>
    </location>
</feature>
<dbReference type="InterPro" id="IPR009072">
    <property type="entry name" value="Histone-fold"/>
</dbReference>
<evidence type="ECO:0000313" key="11">
    <source>
        <dbReference type="WBParaSite" id="BXY_1687500.1"/>
    </source>
</evidence>
<keyword evidence="3" id="KW-0804">Transcription</keyword>